<dbReference type="Gene3D" id="2.40.50.510">
    <property type="match status" value="1"/>
</dbReference>
<keyword evidence="12" id="KW-1185">Reference proteome</keyword>
<dbReference type="InterPro" id="IPR013894">
    <property type="entry name" value="RMI1_OB"/>
</dbReference>
<comment type="similarity">
    <text evidence="2">Belongs to the RMI1 family.</text>
</comment>
<gene>
    <name evidence="11" type="ORF">XNOV1_A037202</name>
</gene>
<organism evidence="11 12">
    <name type="scientific">Xyrichtys novacula</name>
    <name type="common">Pearly razorfish</name>
    <name type="synonym">Hemipteronotus novacula</name>
    <dbReference type="NCBI Taxonomy" id="13765"/>
    <lineage>
        <taxon>Eukaryota</taxon>
        <taxon>Metazoa</taxon>
        <taxon>Chordata</taxon>
        <taxon>Craniata</taxon>
        <taxon>Vertebrata</taxon>
        <taxon>Euteleostomi</taxon>
        <taxon>Actinopterygii</taxon>
        <taxon>Neopterygii</taxon>
        <taxon>Teleostei</taxon>
        <taxon>Neoteleostei</taxon>
        <taxon>Acanthomorphata</taxon>
        <taxon>Eupercaria</taxon>
        <taxon>Labriformes</taxon>
        <taxon>Labridae</taxon>
        <taxon>Xyrichtys</taxon>
    </lineage>
</organism>
<dbReference type="GO" id="GO:0000166">
    <property type="term" value="F:nucleotide binding"/>
    <property type="evidence" value="ECO:0007669"/>
    <property type="project" value="InterPro"/>
</dbReference>
<proteinExistence type="inferred from homology"/>
<evidence type="ECO:0000259" key="8">
    <source>
        <dbReference type="Pfam" id="PF08585"/>
    </source>
</evidence>
<evidence type="ECO:0000256" key="7">
    <source>
        <dbReference type="SAM" id="MobiDB-lite"/>
    </source>
</evidence>
<evidence type="ECO:0000256" key="1">
    <source>
        <dbReference type="ARBA" id="ARBA00004123"/>
    </source>
</evidence>
<dbReference type="Gene3D" id="2.40.50.770">
    <property type="entry name" value="RecQ-mediated genome instability protein Rmi1, C-terminal domain"/>
    <property type="match status" value="1"/>
</dbReference>
<dbReference type="InterPro" id="IPR049363">
    <property type="entry name" value="RMI1_N"/>
</dbReference>
<evidence type="ECO:0000256" key="5">
    <source>
        <dbReference type="ARBA" id="ARBA00023242"/>
    </source>
</evidence>
<dbReference type="GO" id="GO:0031422">
    <property type="term" value="C:RecQ family helicase-topoisomerase III complex"/>
    <property type="evidence" value="ECO:0007669"/>
    <property type="project" value="TreeGrafter"/>
</dbReference>
<dbReference type="SMART" id="SM01161">
    <property type="entry name" value="DUF1767"/>
    <property type="match status" value="1"/>
</dbReference>
<feature type="compositionally biased region" description="Low complexity" evidence="7">
    <location>
        <begin position="483"/>
        <end position="493"/>
    </location>
</feature>
<feature type="region of interest" description="Disordered" evidence="7">
    <location>
        <begin position="218"/>
        <end position="242"/>
    </location>
</feature>
<dbReference type="InterPro" id="IPR042470">
    <property type="entry name" value="RMI1_N_C_sf"/>
</dbReference>
<comment type="function">
    <text evidence="6">Essential component of the RMI complex, a complex that plays an important role in the processing of homologous recombination intermediates to limit DNA crossover formation in cells. Promotes TOP3A binding to double Holliday junctions (DHJ) and hence stimulates TOP3A-mediated dissolution. Required for BLM phosphorylation during mitosis. Within the BLM complex, required for BLM and TOP3A stability.</text>
</comment>
<dbReference type="Pfam" id="PF21000">
    <property type="entry name" value="RMI1_N_N"/>
    <property type="match status" value="1"/>
</dbReference>
<dbReference type="AlphaFoldDB" id="A0AAV1G8E8"/>
<protein>
    <recommendedName>
        <fullName evidence="3">RecQ-mediated genome instability protein 1</fullName>
    </recommendedName>
</protein>
<dbReference type="PANTHER" id="PTHR14790:SF15">
    <property type="entry name" value="RECQ-MEDIATED GENOME INSTABILITY PROTEIN 1"/>
    <property type="match status" value="1"/>
</dbReference>
<evidence type="ECO:0000313" key="12">
    <source>
        <dbReference type="Proteomes" id="UP001178508"/>
    </source>
</evidence>
<dbReference type="EMBL" id="OY660875">
    <property type="protein sequence ID" value="CAJ1068934.1"/>
    <property type="molecule type" value="Genomic_DNA"/>
</dbReference>
<dbReference type="InterPro" id="IPR032199">
    <property type="entry name" value="RMI1_C"/>
</dbReference>
<feature type="region of interest" description="Disordered" evidence="7">
    <location>
        <begin position="369"/>
        <end position="425"/>
    </location>
</feature>
<reference evidence="11" key="1">
    <citation type="submission" date="2023-08" db="EMBL/GenBank/DDBJ databases">
        <authorList>
            <person name="Alioto T."/>
            <person name="Alioto T."/>
            <person name="Gomez Garrido J."/>
        </authorList>
    </citation>
    <scope>NUCLEOTIDE SEQUENCE</scope>
</reference>
<dbReference type="Pfam" id="PF16099">
    <property type="entry name" value="RMI1_C"/>
    <property type="match status" value="1"/>
</dbReference>
<dbReference type="GO" id="GO:0006260">
    <property type="term" value="P:DNA replication"/>
    <property type="evidence" value="ECO:0007669"/>
    <property type="project" value="UniProtKB-KW"/>
</dbReference>
<keyword evidence="4" id="KW-0235">DNA replication</keyword>
<feature type="compositionally biased region" description="Low complexity" evidence="7">
    <location>
        <begin position="369"/>
        <end position="379"/>
    </location>
</feature>
<feature type="region of interest" description="Disordered" evidence="7">
    <location>
        <begin position="265"/>
        <end position="352"/>
    </location>
</feature>
<dbReference type="FunFam" id="2.40.50.770:FF:000002">
    <property type="entry name" value="recQ-mediated genome instability protein 1"/>
    <property type="match status" value="1"/>
</dbReference>
<evidence type="ECO:0000256" key="2">
    <source>
        <dbReference type="ARBA" id="ARBA00006395"/>
    </source>
</evidence>
<feature type="compositionally biased region" description="Polar residues" evidence="7">
    <location>
        <begin position="393"/>
        <end position="409"/>
    </location>
</feature>
<evidence type="ECO:0000313" key="11">
    <source>
        <dbReference type="EMBL" id="CAJ1068934.1"/>
    </source>
</evidence>
<keyword evidence="5" id="KW-0539">Nucleus</keyword>
<dbReference type="GO" id="GO:0016604">
    <property type="term" value="C:nuclear body"/>
    <property type="evidence" value="ECO:0007669"/>
    <property type="project" value="TreeGrafter"/>
</dbReference>
<feature type="domain" description="RecQ-mediated genome instability protein 1 C-terminal OB-fold" evidence="9">
    <location>
        <begin position="533"/>
        <end position="670"/>
    </location>
</feature>
<feature type="domain" description="RMI1 N-terminal" evidence="10">
    <location>
        <begin position="18"/>
        <end position="66"/>
    </location>
</feature>
<feature type="compositionally biased region" description="Low complexity" evidence="7">
    <location>
        <begin position="280"/>
        <end position="300"/>
    </location>
</feature>
<dbReference type="Proteomes" id="UP001178508">
    <property type="component" value="Chromosome 12"/>
</dbReference>
<feature type="region of interest" description="Disordered" evidence="7">
    <location>
        <begin position="465"/>
        <end position="512"/>
    </location>
</feature>
<dbReference type="GO" id="GO:0000712">
    <property type="term" value="P:resolution of meiotic recombination intermediates"/>
    <property type="evidence" value="ECO:0007669"/>
    <property type="project" value="TreeGrafter"/>
</dbReference>
<evidence type="ECO:0000256" key="6">
    <source>
        <dbReference type="ARBA" id="ARBA00024977"/>
    </source>
</evidence>
<dbReference type="Gene3D" id="1.10.8.1020">
    <property type="entry name" value="RecQ-mediated genome instability protein 1, N-terminal domain"/>
    <property type="match status" value="1"/>
</dbReference>
<accession>A0AAV1G8E8</accession>
<evidence type="ECO:0000259" key="10">
    <source>
        <dbReference type="Pfam" id="PF21000"/>
    </source>
</evidence>
<dbReference type="FunFam" id="1.10.8.1020:FF:000001">
    <property type="entry name" value="RecQ-mediated genome instability protein 1"/>
    <property type="match status" value="1"/>
</dbReference>
<comment type="subcellular location">
    <subcellularLocation>
        <location evidence="1">Nucleus</location>
    </subcellularLocation>
</comment>
<dbReference type="InterPro" id="IPR044881">
    <property type="entry name" value="RMI1_N_N_sf"/>
</dbReference>
<name>A0AAV1G8E8_XYRNO</name>
<evidence type="ECO:0000256" key="4">
    <source>
        <dbReference type="ARBA" id="ARBA00022705"/>
    </source>
</evidence>
<dbReference type="Pfam" id="PF08585">
    <property type="entry name" value="RMI1_N_C"/>
    <property type="match status" value="1"/>
</dbReference>
<evidence type="ECO:0000259" key="9">
    <source>
        <dbReference type="Pfam" id="PF16099"/>
    </source>
</evidence>
<feature type="domain" description="RecQ mediated genome instability protein 1 OB-fold" evidence="8">
    <location>
        <begin position="72"/>
        <end position="208"/>
    </location>
</feature>
<feature type="compositionally biased region" description="Polar residues" evidence="7">
    <location>
        <begin position="499"/>
        <end position="509"/>
    </location>
</feature>
<dbReference type="GO" id="GO:0000724">
    <property type="term" value="P:double-strand break repair via homologous recombination"/>
    <property type="evidence" value="ECO:0007669"/>
    <property type="project" value="TreeGrafter"/>
</dbReference>
<evidence type="ECO:0000256" key="3">
    <source>
        <dbReference type="ARBA" id="ARBA00018987"/>
    </source>
</evidence>
<sequence>MPPEIQVVARATQTWLQSCWHVQVPTTWLDACVEWLQEEAGGAGRLSQQQINQQVLDQWLLTDLRDLDHPVLPEGISQAQKTELSGTFCVQVDSLLDVGQPAYGQLQSWRGSDCTNDEVSAVTQSTQRPWEAKPTRMLLLQVTDGVQSLEAMEYQPIPALSAALRPGVKLQLKGPMVCRLGMLLLKPSNIKVLGGEVEDLVERNNQGRVLCRTLGLPEEEQQRQQQEEGEEAPPAQQGNQEVEDLELDDADLLASLDTQEIGERVPVWSVPDSGYETRSETSIQSSRSSVRSLISTASSRNSMTQNSRGGPPQDRRHSIGDEDSDLFDPVPSRGSIQQDIPDHNIIDVDFPDEDFEDLPLDELDGVIVQQSTDVSSSSDRNTRNPTKAIKPPTRNSPRSFPGSTDSRFTSKSRDDQGYSRGASEQFLSTSAKPICQPASVSNDESDFMDVDIDCFLQEVETVRTGASNHPVQHKPGKGKTEPSSSNHGLTSSSLKTETHQGQSSPSSTAEADRFLAKKTAQSESSGPALTLTSPPFTYLCLLEEQMSEQNNQPTEIRVKAFIVTLLGKLSSSSGLWRVCATISDGTGYLDVELSNEVLTSLLGFSVAEKAALKRDPARKGELDMGMKRCQEELVDMCCIMTITVEPEGRKAVVTKADPVSDEVLQELERRARGVRK</sequence>
<dbReference type="PANTHER" id="PTHR14790">
    <property type="entry name" value="RECQ-MEDIATED GENOME INSTABILITY PROTEIN 1 RMI1"/>
    <property type="match status" value="1"/>
</dbReference>